<protein>
    <submittedName>
        <fullName evidence="5">Major facilitator superfamily domain-containing protein</fullName>
    </submittedName>
</protein>
<keyword evidence="3" id="KW-0472">Membrane</keyword>
<feature type="domain" description="Major facilitator superfamily (MFS) profile" evidence="4">
    <location>
        <begin position="295"/>
        <end position="464"/>
    </location>
</feature>
<comment type="caution">
    <text evidence="5">The sequence shown here is derived from an EMBL/GenBank/DDBJ whole genome shotgun (WGS) entry which is preliminary data.</text>
</comment>
<keyword evidence="6" id="KW-1185">Reference proteome</keyword>
<feature type="transmembrane region" description="Helical" evidence="3">
    <location>
        <begin position="215"/>
        <end position="234"/>
    </location>
</feature>
<dbReference type="PANTHER" id="PTHR11360:SF177">
    <property type="entry name" value="RIBOFLAVIN TRANSPORTER MCH5"/>
    <property type="match status" value="1"/>
</dbReference>
<feature type="transmembrane region" description="Helical" evidence="3">
    <location>
        <begin position="330"/>
        <end position="349"/>
    </location>
</feature>
<evidence type="ECO:0000256" key="3">
    <source>
        <dbReference type="SAM" id="Phobius"/>
    </source>
</evidence>
<accession>A0AA38UN70</accession>
<comment type="subcellular location">
    <subcellularLocation>
        <location evidence="1">Membrane</location>
        <topology evidence="1">Multi-pass membrane protein</topology>
    </subcellularLocation>
</comment>
<dbReference type="Proteomes" id="UP001163846">
    <property type="component" value="Unassembled WGS sequence"/>
</dbReference>
<organism evidence="5 6">
    <name type="scientific">Lentinula raphanica</name>
    <dbReference type="NCBI Taxonomy" id="153919"/>
    <lineage>
        <taxon>Eukaryota</taxon>
        <taxon>Fungi</taxon>
        <taxon>Dikarya</taxon>
        <taxon>Basidiomycota</taxon>
        <taxon>Agaricomycotina</taxon>
        <taxon>Agaricomycetes</taxon>
        <taxon>Agaricomycetidae</taxon>
        <taxon>Agaricales</taxon>
        <taxon>Marasmiineae</taxon>
        <taxon>Omphalotaceae</taxon>
        <taxon>Lentinula</taxon>
    </lineage>
</organism>
<keyword evidence="3" id="KW-0812">Transmembrane</keyword>
<feature type="transmembrane region" description="Helical" evidence="3">
    <location>
        <begin position="63"/>
        <end position="83"/>
    </location>
</feature>
<dbReference type="Gene3D" id="1.20.1250.20">
    <property type="entry name" value="MFS general substrate transporter like domains"/>
    <property type="match status" value="1"/>
</dbReference>
<keyword evidence="3" id="KW-1133">Transmembrane helix</keyword>
<feature type="transmembrane region" description="Helical" evidence="3">
    <location>
        <begin position="103"/>
        <end position="125"/>
    </location>
</feature>
<dbReference type="GO" id="GO:0022857">
    <property type="term" value="F:transmembrane transporter activity"/>
    <property type="evidence" value="ECO:0007669"/>
    <property type="project" value="InterPro"/>
</dbReference>
<feature type="region of interest" description="Disordered" evidence="2">
    <location>
        <begin position="18"/>
        <end position="46"/>
    </location>
</feature>
<dbReference type="PROSITE" id="PS50850">
    <property type="entry name" value="MFS"/>
    <property type="match status" value="1"/>
</dbReference>
<evidence type="ECO:0000313" key="5">
    <source>
        <dbReference type="EMBL" id="KAJ3844982.1"/>
    </source>
</evidence>
<dbReference type="PANTHER" id="PTHR11360">
    <property type="entry name" value="MONOCARBOXYLATE TRANSPORTER"/>
    <property type="match status" value="1"/>
</dbReference>
<gene>
    <name evidence="5" type="ORF">F5878DRAFT_655351</name>
</gene>
<evidence type="ECO:0000259" key="4">
    <source>
        <dbReference type="PROSITE" id="PS50850"/>
    </source>
</evidence>
<feature type="transmembrane region" description="Helical" evidence="3">
    <location>
        <begin position="296"/>
        <end position="318"/>
    </location>
</feature>
<dbReference type="InterPro" id="IPR036259">
    <property type="entry name" value="MFS_trans_sf"/>
</dbReference>
<dbReference type="EMBL" id="MU805943">
    <property type="protein sequence ID" value="KAJ3844982.1"/>
    <property type="molecule type" value="Genomic_DNA"/>
</dbReference>
<dbReference type="SUPFAM" id="SSF103473">
    <property type="entry name" value="MFS general substrate transporter"/>
    <property type="match status" value="2"/>
</dbReference>
<dbReference type="AlphaFoldDB" id="A0AA38UN70"/>
<evidence type="ECO:0000256" key="2">
    <source>
        <dbReference type="SAM" id="MobiDB-lite"/>
    </source>
</evidence>
<feature type="compositionally biased region" description="Basic and acidic residues" evidence="2">
    <location>
        <begin position="23"/>
        <end position="46"/>
    </location>
</feature>
<evidence type="ECO:0000313" key="6">
    <source>
        <dbReference type="Proteomes" id="UP001163846"/>
    </source>
</evidence>
<feature type="transmembrane region" description="Helical" evidence="3">
    <location>
        <begin position="246"/>
        <end position="266"/>
    </location>
</feature>
<feature type="transmembrane region" description="Helical" evidence="3">
    <location>
        <begin position="385"/>
        <end position="403"/>
    </location>
</feature>
<proteinExistence type="predicted"/>
<name>A0AA38UN70_9AGAR</name>
<reference evidence="5" key="1">
    <citation type="submission" date="2022-08" db="EMBL/GenBank/DDBJ databases">
        <authorList>
            <consortium name="DOE Joint Genome Institute"/>
            <person name="Min B."/>
            <person name="Riley R."/>
            <person name="Sierra-Patev S."/>
            <person name="Naranjo-Ortiz M."/>
            <person name="Looney B."/>
            <person name="Konkel Z."/>
            <person name="Slot J.C."/>
            <person name="Sakamoto Y."/>
            <person name="Steenwyk J.L."/>
            <person name="Rokas A."/>
            <person name="Carro J."/>
            <person name="Camarero S."/>
            <person name="Ferreira P."/>
            <person name="Molpeceres G."/>
            <person name="Ruiz-Duenas F.J."/>
            <person name="Serrano A."/>
            <person name="Henrissat B."/>
            <person name="Drula E."/>
            <person name="Hughes K.W."/>
            <person name="Mata J.L."/>
            <person name="Ishikawa N.K."/>
            <person name="Vargas-Isla R."/>
            <person name="Ushijima S."/>
            <person name="Smith C.A."/>
            <person name="Ahrendt S."/>
            <person name="Andreopoulos W."/>
            <person name="He G."/>
            <person name="Labutti K."/>
            <person name="Lipzen A."/>
            <person name="Ng V."/>
            <person name="Sandor L."/>
            <person name="Barry K."/>
            <person name="Martinez A.T."/>
            <person name="Xiao Y."/>
            <person name="Gibbons J.G."/>
            <person name="Terashima K."/>
            <person name="Hibbett D.S."/>
            <person name="Grigoriev I.V."/>
        </authorList>
    </citation>
    <scope>NUCLEOTIDE SEQUENCE</scope>
    <source>
        <strain evidence="5">TFB9207</strain>
    </source>
</reference>
<dbReference type="GO" id="GO:0016020">
    <property type="term" value="C:membrane"/>
    <property type="evidence" value="ECO:0007669"/>
    <property type="project" value="UniProtKB-SubCell"/>
</dbReference>
<sequence>MKPHGAFTTVIPEYTIGPLPTDNGREAATETEARPAMEESKSDTKNRTDVEYDNRYTEGGIRAWSVVFGLFMAQLAFGILDSWGVFQAYYEQTLLRDIVPGDIAWIGSIQRNIALILSALAGWLLDLGYCRIMLHTSNILAVIATLLTAQCRQYWQFLLCQGILTGASSHVTFSASICLSDSFQRRHCYAVDSEAALMLIAFPLASQWFEHHRELAFGLMLNGSALGGVIFPSVLKALFPSIGFQWSMRVMALLIFAMLSISSLLVKERIVRDRSTRGDWRNGKRLSLAVFKNKSYSIYCIACIFFALGSLTLNTYMAASAEKIGVPQALAFYLVATTNAGILIGNTVLGPLADCIGPLNVFISSVTVFAVVLFAWPFARTIPTLFTVAALSGFATAGSTNIVSRVPLQMGPSSHAATLVGNSQLLRGTVQLVAPTAAGLVVDRYGLKTAAFASGNAVTVHVAS</sequence>
<feature type="transmembrane region" description="Helical" evidence="3">
    <location>
        <begin position="361"/>
        <end position="379"/>
    </location>
</feature>
<dbReference type="InterPro" id="IPR050327">
    <property type="entry name" value="Proton-linked_MCT"/>
</dbReference>
<dbReference type="InterPro" id="IPR020846">
    <property type="entry name" value="MFS_dom"/>
</dbReference>
<evidence type="ECO:0000256" key="1">
    <source>
        <dbReference type="ARBA" id="ARBA00004141"/>
    </source>
</evidence>